<name>A0A1G6A0W4_EUBOX</name>
<protein>
    <recommendedName>
        <fullName evidence="3">Ig-like domain (Group 3)</fullName>
    </recommendedName>
</protein>
<dbReference type="Proteomes" id="UP000199228">
    <property type="component" value="Unassembled WGS sequence"/>
</dbReference>
<dbReference type="STRING" id="1732.SAMN02910417_00119"/>
<evidence type="ECO:0008006" key="3">
    <source>
        <dbReference type="Google" id="ProtNLM"/>
    </source>
</evidence>
<sequence>MTVTDKKGNSWSATSAYIYLDHSNPAIHGLETTNTDWTNRAPVISVSGTDYLTGTSYTGSGMSSMVIYDDVGREVARGSGSVSYTLTSRYEGIHTWKIVATDNVDHASTAYVTTKYDITKPGIDGTEITKVIQGMTVSGYCQDNVINQHTDDEARRSINNPNVTSGLRSVMLYKVVDGHRYPIYSSTTNGSWASSDTHSYFNIYYDDNVASDLPEYYVIAVSDHAGNITEKKLTTQRYLLTTFHTSIDRSTYNK</sequence>
<evidence type="ECO:0000313" key="2">
    <source>
        <dbReference type="Proteomes" id="UP000199228"/>
    </source>
</evidence>
<proteinExistence type="predicted"/>
<reference evidence="1 2" key="1">
    <citation type="submission" date="2016-10" db="EMBL/GenBank/DDBJ databases">
        <authorList>
            <person name="de Groot N.N."/>
        </authorList>
    </citation>
    <scope>NUCLEOTIDE SEQUENCE [LARGE SCALE GENOMIC DNA]</scope>
    <source>
        <strain evidence="1 2">DSM 3217</strain>
    </source>
</reference>
<evidence type="ECO:0000313" key="1">
    <source>
        <dbReference type="EMBL" id="SDB02037.1"/>
    </source>
</evidence>
<accession>A0A1G6A0W4</accession>
<dbReference type="AlphaFoldDB" id="A0A1G6A0W4"/>
<keyword evidence="2" id="KW-1185">Reference proteome</keyword>
<dbReference type="EMBL" id="FMXR01000004">
    <property type="protein sequence ID" value="SDB02037.1"/>
    <property type="molecule type" value="Genomic_DNA"/>
</dbReference>
<organism evidence="1 2">
    <name type="scientific">Eubacterium oxidoreducens</name>
    <dbReference type="NCBI Taxonomy" id="1732"/>
    <lineage>
        <taxon>Bacteria</taxon>
        <taxon>Bacillati</taxon>
        <taxon>Bacillota</taxon>
        <taxon>Clostridia</taxon>
        <taxon>Eubacteriales</taxon>
        <taxon>Eubacteriaceae</taxon>
        <taxon>Eubacterium</taxon>
    </lineage>
</organism>
<dbReference type="RefSeq" id="WP_090170931.1">
    <property type="nucleotide sequence ID" value="NZ_FMXR01000004.1"/>
</dbReference>
<gene>
    <name evidence="1" type="ORF">SAMN02910417_00119</name>
</gene>
<dbReference type="OrthoDB" id="1864213at2"/>